<dbReference type="SUPFAM" id="SSF55469">
    <property type="entry name" value="FMN-dependent nitroreductase-like"/>
    <property type="match status" value="1"/>
</dbReference>
<dbReference type="Proteomes" id="UP000265724">
    <property type="component" value="Unassembled WGS sequence"/>
</dbReference>
<dbReference type="InterPro" id="IPR000415">
    <property type="entry name" value="Nitroreductase-like"/>
</dbReference>
<organism evidence="4 7">
    <name type="scientific">Candidatus Cryosericum hinesii</name>
    <dbReference type="NCBI Taxonomy" id="2290915"/>
    <lineage>
        <taxon>Bacteria</taxon>
        <taxon>Pseudomonadati</taxon>
        <taxon>Caldisericota/Cryosericota group</taxon>
        <taxon>Candidatus Cryosericota</taxon>
        <taxon>Candidatus Cryosericia</taxon>
        <taxon>Candidatus Cryosericales</taxon>
        <taxon>Candidatus Cryosericaceae</taxon>
        <taxon>Candidatus Cryosericum</taxon>
    </lineage>
</organism>
<evidence type="ECO:0000259" key="3">
    <source>
        <dbReference type="Pfam" id="PF00881"/>
    </source>
</evidence>
<dbReference type="EMBL" id="QXIW01000028">
    <property type="protein sequence ID" value="RIE12809.1"/>
    <property type="molecule type" value="Genomic_DNA"/>
</dbReference>
<evidence type="ECO:0000313" key="6">
    <source>
        <dbReference type="Proteomes" id="UP000265724"/>
    </source>
</evidence>
<keyword evidence="2" id="KW-0560">Oxidoreductase</keyword>
<sequence length="233" mass="25942">MSRRIWLLSCVKSRRSCRHGTRWGPWLWLVDIQKFYGEAPVVDILEAIAARRSIRKFTDRPVTEETVNAVLAAAILAPSGKNHQSWRFVVVAGDEKRAQMIRVMREGITDTKARGIDTGSAIMTARVMDRAPVTIFVFNPEGVAPWASHSLAQIVMETVDTQSIGAAIQNMLLAAQAMGLGAVWMCDVWSAYQQLEEWLGESGQLVAAVALGYPDEQPAARPRRPLSEVVHWF</sequence>
<proteinExistence type="inferred from homology"/>
<comment type="similarity">
    <text evidence="1">Belongs to the nitroreductase family.</text>
</comment>
<dbReference type="GO" id="GO:0016491">
    <property type="term" value="F:oxidoreductase activity"/>
    <property type="evidence" value="ECO:0007669"/>
    <property type="project" value="UniProtKB-KW"/>
</dbReference>
<protein>
    <submittedName>
        <fullName evidence="4">Nitroreductase</fullName>
    </submittedName>
</protein>
<dbReference type="Pfam" id="PF00881">
    <property type="entry name" value="Nitroreductase"/>
    <property type="match status" value="1"/>
</dbReference>
<dbReference type="EMBL" id="QXIX01000050">
    <property type="protein sequence ID" value="RIE12863.1"/>
    <property type="molecule type" value="Genomic_DNA"/>
</dbReference>
<dbReference type="Proteomes" id="UP000266042">
    <property type="component" value="Unassembled WGS sequence"/>
</dbReference>
<dbReference type="AlphaFoldDB" id="A0A398DGH2"/>
<gene>
    <name evidence="5" type="ORF">SMC2_06370</name>
    <name evidence="4" type="ORF">SMC3_05995</name>
</gene>
<accession>A0A398DGH2</accession>
<evidence type="ECO:0000313" key="7">
    <source>
        <dbReference type="Proteomes" id="UP000266042"/>
    </source>
</evidence>
<evidence type="ECO:0000313" key="4">
    <source>
        <dbReference type="EMBL" id="RIE12809.1"/>
    </source>
</evidence>
<dbReference type="PANTHER" id="PTHR43673:SF10">
    <property type="entry name" value="NADH DEHYDROGENASE_NAD(P)H NITROREDUCTASE XCC3605-RELATED"/>
    <property type="match status" value="1"/>
</dbReference>
<name>A0A398DGH2_9BACT</name>
<dbReference type="InterPro" id="IPR029479">
    <property type="entry name" value="Nitroreductase"/>
</dbReference>
<evidence type="ECO:0000256" key="2">
    <source>
        <dbReference type="ARBA" id="ARBA00023002"/>
    </source>
</evidence>
<evidence type="ECO:0000256" key="1">
    <source>
        <dbReference type="ARBA" id="ARBA00007118"/>
    </source>
</evidence>
<feature type="domain" description="Nitroreductase" evidence="3">
    <location>
        <begin position="48"/>
        <end position="213"/>
    </location>
</feature>
<evidence type="ECO:0000313" key="5">
    <source>
        <dbReference type="EMBL" id="RIE12863.1"/>
    </source>
</evidence>
<keyword evidence="6" id="KW-1185">Reference proteome</keyword>
<comment type="caution">
    <text evidence="4">The sequence shown here is derived from an EMBL/GenBank/DDBJ whole genome shotgun (WGS) entry which is preliminary data.</text>
</comment>
<reference evidence="6 7" key="1">
    <citation type="submission" date="2018-09" db="EMBL/GenBank/DDBJ databases">
        <title>Discovery and Ecogenomic Context for Candidatus Cryosericales, a Global Caldiserica Order Active in Thawing Permafrost.</title>
        <authorList>
            <person name="Martinez M.A."/>
            <person name="Woodcroft B.J."/>
            <person name="Ignacio Espinoza J.C."/>
            <person name="Zayed A."/>
            <person name="Singleton C.M."/>
            <person name="Boyd J."/>
            <person name="Li Y.-F."/>
            <person name="Purvine S."/>
            <person name="Maughan H."/>
            <person name="Hodgkins S.B."/>
            <person name="Anderson D."/>
            <person name="Sederholm M."/>
            <person name="Temperton B."/>
            <person name="Saleska S.R."/>
            <person name="Tyson G.W."/>
            <person name="Rich V.I."/>
        </authorList>
    </citation>
    <scope>NUCLEOTIDE SEQUENCE [LARGE SCALE GENOMIC DNA]</scope>
    <source>
        <strain evidence="5 6">SMC2</strain>
        <strain evidence="4 7">SMC3</strain>
    </source>
</reference>
<dbReference type="PANTHER" id="PTHR43673">
    <property type="entry name" value="NAD(P)H NITROREDUCTASE YDGI-RELATED"/>
    <property type="match status" value="1"/>
</dbReference>
<dbReference type="Gene3D" id="3.40.109.10">
    <property type="entry name" value="NADH Oxidase"/>
    <property type="match status" value="1"/>
</dbReference>